<dbReference type="Proteomes" id="UP000297834">
    <property type="component" value="Unassembled WGS sequence"/>
</dbReference>
<reference evidence="2 3" key="1">
    <citation type="submission" date="2019-03" db="EMBL/GenBank/DDBJ databases">
        <title>Alkanindiges illinoisensis: a potential pathogenic isolated from ascites of a gastric cancer patient with abdominal metastasis.</title>
        <authorList>
            <person name="Hu X."/>
            <person name="Yang B."/>
            <person name="Yan X."/>
            <person name="Lin L."/>
            <person name="Zhao H."/>
            <person name="Zhou F."/>
            <person name="Su B."/>
            <person name="Chen J."/>
            <person name="Rui Y."/>
            <person name="Wang Q."/>
            <person name="Zheng L."/>
        </authorList>
    </citation>
    <scope>NUCLEOTIDE SEQUENCE [LARGE SCALE GENOMIC DNA]</scope>
    <source>
        <strain evidence="2 3">NFYY 23406</strain>
    </source>
</reference>
<feature type="compositionally biased region" description="Basic and acidic residues" evidence="1">
    <location>
        <begin position="1"/>
        <end position="14"/>
    </location>
</feature>
<keyword evidence="3" id="KW-1185">Reference proteome</keyword>
<name>A0A4Y7XB04_9GAMM</name>
<feature type="region of interest" description="Disordered" evidence="1">
    <location>
        <begin position="1"/>
        <end position="35"/>
    </location>
</feature>
<protein>
    <submittedName>
        <fullName evidence="2">Uncharacterized protein</fullName>
    </submittedName>
</protein>
<dbReference type="EMBL" id="SNTY01000047">
    <property type="protein sequence ID" value="TEU24946.1"/>
    <property type="molecule type" value="Genomic_DNA"/>
</dbReference>
<gene>
    <name evidence="2" type="ORF">E2B99_10275</name>
</gene>
<evidence type="ECO:0000256" key="1">
    <source>
        <dbReference type="SAM" id="MobiDB-lite"/>
    </source>
</evidence>
<organism evidence="2 3">
    <name type="scientific">Alkanindiges illinoisensis</name>
    <dbReference type="NCBI Taxonomy" id="197183"/>
    <lineage>
        <taxon>Bacteria</taxon>
        <taxon>Pseudomonadati</taxon>
        <taxon>Pseudomonadota</taxon>
        <taxon>Gammaproteobacteria</taxon>
        <taxon>Moraxellales</taxon>
        <taxon>Moraxellaceae</taxon>
        <taxon>Alkanindiges</taxon>
    </lineage>
</organism>
<dbReference type="AlphaFoldDB" id="A0A4Y7XB04"/>
<dbReference type="OrthoDB" id="6717733at2"/>
<dbReference type="RefSeq" id="WP_134244862.1">
    <property type="nucleotide sequence ID" value="NZ_SNTY01000047.1"/>
</dbReference>
<evidence type="ECO:0000313" key="3">
    <source>
        <dbReference type="Proteomes" id="UP000297834"/>
    </source>
</evidence>
<comment type="caution">
    <text evidence="2">The sequence shown here is derived from an EMBL/GenBank/DDBJ whole genome shotgun (WGS) entry which is preliminary data.</text>
</comment>
<proteinExistence type="predicted"/>
<sequence length="65" mass="7179">MALTGCDKKQEPVKATDAPAVQQAEASNKHKSENDLYIERLNKDVKVENPDALLDEVNQEAKTTP</sequence>
<accession>A0A4Y7XB04</accession>
<evidence type="ECO:0000313" key="2">
    <source>
        <dbReference type="EMBL" id="TEU24946.1"/>
    </source>
</evidence>